<gene>
    <name evidence="1" type="ORF">QFC19_007691</name>
</gene>
<comment type="caution">
    <text evidence="1">The sequence shown here is derived from an EMBL/GenBank/DDBJ whole genome shotgun (WGS) entry which is preliminary data.</text>
</comment>
<protein>
    <submittedName>
        <fullName evidence="1">Uncharacterized protein</fullName>
    </submittedName>
</protein>
<dbReference type="EMBL" id="JASBWR010000104">
    <property type="protein sequence ID" value="KAJ9095123.1"/>
    <property type="molecule type" value="Genomic_DNA"/>
</dbReference>
<dbReference type="Proteomes" id="UP001241377">
    <property type="component" value="Unassembled WGS sequence"/>
</dbReference>
<keyword evidence="2" id="KW-1185">Reference proteome</keyword>
<evidence type="ECO:0000313" key="1">
    <source>
        <dbReference type="EMBL" id="KAJ9095123.1"/>
    </source>
</evidence>
<reference evidence="1" key="1">
    <citation type="submission" date="2023-04" db="EMBL/GenBank/DDBJ databases">
        <title>Draft Genome sequencing of Naganishia species isolated from polar environments using Oxford Nanopore Technology.</title>
        <authorList>
            <person name="Leo P."/>
            <person name="Venkateswaran K."/>
        </authorList>
    </citation>
    <scope>NUCLEOTIDE SEQUENCE</scope>
    <source>
        <strain evidence="1">MNA-CCFEE 5261</strain>
    </source>
</reference>
<name>A0ACC2V6Z2_9TREE</name>
<sequence length="619" mass="69352">MSKEITIFVFDLSCPSVELQTCLSYFNDVVITKIIKGRKTDYVSIIGCYSPITAHAYADEGMFKHIEVVCHKEVPTYKKLKEWTKKLTSTTKIKPDAADCFDAFMIGAGLLNETLKLKFIRNIVVFTNGQVPMTSWNTDLAKASAGAINSMDVNVIVGVPGLQEENENIVQWRKKLKEFRHGHLADAQSLANSPNYTPPLKRVRPIRAAKDILQLRLGADISQLVTSDSYDPASDICLCLEVEVYPAVKIEKPIAAHQYLVSDKVSQIKTETSYYIRGEGEENVPIVKGDWVDGFKYSNFDLIAVDESLRGLATLKTDTGLDILGFIHREKVPMAYFTSESFYVAPTSEAQGNAIGVAAFCKALIELDSFAITRYVQKANDEVQMCVLMPVKILHKDKHIYAFSMTRLPFKEDEKMGRFPKLSTFTTTSGKQIDEPKDLDMKMEEFIQSKDLDAVLGSSGPATISNRKVTMREPSSLPVELPVQPTLCPSSPAIQKYNQNLKRIIAKSLGHDSLPAYLQQEKFVENVMSGNDTNLFNLGNILSVNGESKWLFDVNKKSNDASHKLLESLDIEYTSKKFLDQEKQKKKWHAGPNSRLGHGTYGAHEGPYEEELELDQLLE</sequence>
<organism evidence="1 2">
    <name type="scientific">Naganishia cerealis</name>
    <dbReference type="NCBI Taxonomy" id="610337"/>
    <lineage>
        <taxon>Eukaryota</taxon>
        <taxon>Fungi</taxon>
        <taxon>Dikarya</taxon>
        <taxon>Basidiomycota</taxon>
        <taxon>Agaricomycotina</taxon>
        <taxon>Tremellomycetes</taxon>
        <taxon>Filobasidiales</taxon>
        <taxon>Filobasidiaceae</taxon>
        <taxon>Naganishia</taxon>
    </lineage>
</organism>
<evidence type="ECO:0000313" key="2">
    <source>
        <dbReference type="Proteomes" id="UP001241377"/>
    </source>
</evidence>
<accession>A0ACC2V6Z2</accession>
<proteinExistence type="predicted"/>